<reference evidence="5" key="5">
    <citation type="submission" date="2023-01" db="EMBL/GenBank/DDBJ databases">
        <title>Oxazolidinone resistance genes in florfenicol resistant enterococci from beef cattle and veal calves at slaughter.</title>
        <authorList>
            <person name="Biggel M."/>
        </authorList>
    </citation>
    <scope>NUCLEOTIDE SEQUENCE</scope>
    <source>
        <strain evidence="5">K79-1</strain>
    </source>
</reference>
<dbReference type="Proteomes" id="UP000540056">
    <property type="component" value="Unassembled WGS sequence"/>
</dbReference>
<reference evidence="6" key="2">
    <citation type="submission" date="2016-01" db="EMBL/GenBank/DDBJ databases">
        <title>Six Aerococcus type strain genome sequencing and assembly using PacBio and Illumina Hiseq.</title>
        <authorList>
            <person name="Carkaci D."/>
            <person name="Dargis R."/>
            <person name="Nielsen X.C."/>
            <person name="Skovgaard O."/>
            <person name="Fuursted K."/>
            <person name="Christensen J.J."/>
        </authorList>
    </citation>
    <scope>NUCLEOTIDE SEQUENCE [LARGE SCALE GENOMIC DNA]</scope>
    <source>
        <strain evidence="6">CCUG28094</strain>
    </source>
</reference>
<reference evidence="3 7" key="3">
    <citation type="submission" date="2020-07" db="EMBL/GenBank/DDBJ databases">
        <title>Draft Genome Sequences of Lactobacillales Isolated from the International Space Station.</title>
        <authorList>
            <person name="Bharadwaj A.R."/>
            <person name="Singh N.K."/>
            <person name="Wood J.M."/>
            <person name="Debieu M."/>
            <person name="O'Hara N.B."/>
            <person name="Karouia F."/>
            <person name="Mason C.E."/>
            <person name="Venkateswaran K."/>
        </authorList>
    </citation>
    <scope>NUCLEOTIDE SEQUENCE [LARGE SCALE GENOMIC DNA]</scope>
    <source>
        <strain evidence="3 7">151250015-1-258-55</strain>
    </source>
</reference>
<dbReference type="EMBL" id="CP063065">
    <property type="protein sequence ID" value="QOQ79038.1"/>
    <property type="molecule type" value="Genomic_DNA"/>
</dbReference>
<dbReference type="GeneID" id="92866677"/>
<feature type="transmembrane region" description="Helical" evidence="1">
    <location>
        <begin position="128"/>
        <end position="152"/>
    </location>
</feature>
<feature type="transmembrane region" description="Helical" evidence="1">
    <location>
        <begin position="164"/>
        <end position="182"/>
    </location>
</feature>
<keyword evidence="1" id="KW-1133">Transmembrane helix</keyword>
<feature type="transmembrane region" description="Helical" evidence="1">
    <location>
        <begin position="20"/>
        <end position="39"/>
    </location>
</feature>
<dbReference type="EMBL" id="CP116590">
    <property type="protein sequence ID" value="WCG37663.1"/>
    <property type="molecule type" value="Genomic_DNA"/>
</dbReference>
<reference evidence="4 8" key="4">
    <citation type="submission" date="2020-10" db="EMBL/GenBank/DDBJ databases">
        <title>Plasmid carrying two tetracycline resistance determinant.</title>
        <authorList>
            <person name="Yang Q."/>
        </authorList>
    </citation>
    <scope>NUCLEOTIDE SEQUENCE [LARGE SCALE GENOMIC DNA]</scope>
    <source>
        <strain evidence="4 8">T43</strain>
    </source>
</reference>
<evidence type="ECO:0000313" key="5">
    <source>
        <dbReference type="EMBL" id="WCG37663.1"/>
    </source>
</evidence>
<accession>A0A7M1KT54</accession>
<dbReference type="Proteomes" id="UP000595091">
    <property type="component" value="Chromosome"/>
</dbReference>
<evidence type="ECO:0000313" key="6">
    <source>
        <dbReference type="Proteomes" id="UP000067698"/>
    </source>
</evidence>
<evidence type="ECO:0000313" key="8">
    <source>
        <dbReference type="Proteomes" id="UP000595091"/>
    </source>
</evidence>
<keyword evidence="1" id="KW-0812">Transmembrane</keyword>
<dbReference type="Proteomes" id="UP000067698">
    <property type="component" value="Chromosome"/>
</dbReference>
<feature type="transmembrane region" description="Helical" evidence="1">
    <location>
        <begin position="213"/>
        <end position="234"/>
    </location>
</feature>
<proteinExistence type="predicted"/>
<keyword evidence="7" id="KW-1185">Reference proteome</keyword>
<sequence>MFRFLRLFLFHMKVYIRNQYFLWLPIISTTTIFLLQYLTAHGYDRLDDPYLWTRSAIFGLWASATTATGSIGFQRHQGTLTYLINTGINDFMSLTALILPASTFGLISFPLSYGLARIFHVQVTDLNFEFVLLVLLLWLSVAVMDMLIAAFFVLTPNAIVYEELIHIPLLLCSGLIGQGKFFDHLSMYTQWGLPLVYPIRKLLSNNDASYNSWSYLLSLMIWLALAVSLGSILLRWAKKDGQGRLV</sequence>
<evidence type="ECO:0000313" key="4">
    <source>
        <dbReference type="EMBL" id="QOQ79038.1"/>
    </source>
</evidence>
<keyword evidence="1" id="KW-0472">Membrane</keyword>
<feature type="transmembrane region" description="Helical" evidence="1">
    <location>
        <begin position="94"/>
        <end position="116"/>
    </location>
</feature>
<dbReference type="Proteomes" id="UP001179483">
    <property type="component" value="Chromosome"/>
</dbReference>
<dbReference type="EMBL" id="JACGAN010000005">
    <property type="protein sequence ID" value="MBA5746359.1"/>
    <property type="molecule type" value="Genomic_DNA"/>
</dbReference>
<evidence type="ECO:0000313" key="2">
    <source>
        <dbReference type="EMBL" id="AMB97423.1"/>
    </source>
</evidence>
<protein>
    <submittedName>
        <fullName evidence="4">Multidrug ABC transporter permease</fullName>
    </submittedName>
</protein>
<evidence type="ECO:0000313" key="7">
    <source>
        <dbReference type="Proteomes" id="UP000540056"/>
    </source>
</evidence>
<gene>
    <name evidence="2" type="ORF">AWM74_03830</name>
    <name evidence="3" type="ORF">H3232_03940</name>
    <name evidence="4" type="ORF">IMX20_08705</name>
    <name evidence="5" type="ORF">PML80_09165</name>
</gene>
<feature type="transmembrane region" description="Helical" evidence="1">
    <location>
        <begin position="51"/>
        <end position="73"/>
    </location>
</feature>
<reference evidence="2 6" key="1">
    <citation type="journal article" date="2016" name="Genome Announc.">
        <title>Complete Genome Sequences of Aerococcus christensenii CCUG 28831T, Aerococcus sanguinicola CCUG 43001T, Aerococcus urinae CCUG 36881T, Aerococcus urinaeequi CCUG 28094T, Aerococcus urinaehominis CCUG 42038 BT, and Aerococcus viridans CCUG 4311T.</title>
        <authorList>
            <person name="Carkaci D."/>
            <person name="Dargis R."/>
            <person name="Nielsen X.C."/>
            <person name="Skovgaard O."/>
            <person name="Fuursted K."/>
            <person name="Christensen J.J."/>
        </authorList>
    </citation>
    <scope>NUCLEOTIDE SEQUENCE [LARGE SCALE GENOMIC DNA]</scope>
    <source>
        <strain evidence="2 6">CCUG28094</strain>
    </source>
</reference>
<dbReference type="AlphaFoldDB" id="A0A7M1KT54"/>
<name>A0A7M1KT54_9LACT</name>
<evidence type="ECO:0000313" key="3">
    <source>
        <dbReference type="EMBL" id="MBA5746359.1"/>
    </source>
</evidence>
<dbReference type="RefSeq" id="WP_026465178.1">
    <property type="nucleotide sequence ID" value="NZ_CP014162.1"/>
</dbReference>
<organism evidence="4 8">
    <name type="scientific">Aerococcus urinaeequi</name>
    <dbReference type="NCBI Taxonomy" id="51665"/>
    <lineage>
        <taxon>Bacteria</taxon>
        <taxon>Bacillati</taxon>
        <taxon>Bacillota</taxon>
        <taxon>Bacilli</taxon>
        <taxon>Lactobacillales</taxon>
        <taxon>Aerococcaceae</taxon>
        <taxon>Aerococcus</taxon>
    </lineage>
</organism>
<evidence type="ECO:0000256" key="1">
    <source>
        <dbReference type="SAM" id="Phobius"/>
    </source>
</evidence>
<dbReference type="EMBL" id="CP014162">
    <property type="protein sequence ID" value="AMB97423.1"/>
    <property type="molecule type" value="Genomic_DNA"/>
</dbReference>